<dbReference type="PIRSF" id="PIRSF005917">
    <property type="entry name" value="MTase_YraL"/>
    <property type="match status" value="1"/>
</dbReference>
<dbReference type="EMBL" id="JBHTMU010000063">
    <property type="protein sequence ID" value="MFD1344691.1"/>
    <property type="molecule type" value="Genomic_DNA"/>
</dbReference>
<protein>
    <recommendedName>
        <fullName evidence="6">Ribosomal RNA small subunit methyltransferase I</fullName>
        <ecNumber evidence="6">2.1.1.198</ecNumber>
    </recommendedName>
    <alternativeName>
        <fullName evidence="6">16S rRNA 2'-O-ribose C1402 methyltransferase</fullName>
    </alternativeName>
    <alternativeName>
        <fullName evidence="6">rRNA (cytidine-2'-O-)-methyltransferase RsmI</fullName>
    </alternativeName>
</protein>
<dbReference type="EC" id="2.1.1.198" evidence="6"/>
<dbReference type="PANTHER" id="PTHR46111:SF1">
    <property type="entry name" value="RIBOSOMAL RNA SMALL SUBUNIT METHYLTRANSFERASE I"/>
    <property type="match status" value="1"/>
</dbReference>
<dbReference type="InterPro" id="IPR014776">
    <property type="entry name" value="4pyrrole_Mease_sub2"/>
</dbReference>
<keyword evidence="2 6" id="KW-0698">rRNA processing</keyword>
<organism evidence="9 10">
    <name type="scientific">Litorisediminicola beolgyonensis</name>
    <dbReference type="NCBI Taxonomy" id="1173614"/>
    <lineage>
        <taxon>Bacteria</taxon>
        <taxon>Pseudomonadati</taxon>
        <taxon>Pseudomonadota</taxon>
        <taxon>Alphaproteobacteria</taxon>
        <taxon>Rhodobacterales</taxon>
        <taxon>Paracoccaceae</taxon>
        <taxon>Litorisediminicola</taxon>
    </lineage>
</organism>
<dbReference type="InterPro" id="IPR035996">
    <property type="entry name" value="4pyrrol_Methylase_sf"/>
</dbReference>
<keyword evidence="5 6" id="KW-0949">S-adenosyl-L-methionine</keyword>
<dbReference type="GO" id="GO:0008168">
    <property type="term" value="F:methyltransferase activity"/>
    <property type="evidence" value="ECO:0007669"/>
    <property type="project" value="UniProtKB-KW"/>
</dbReference>
<accession>A0ABW3ZNF2</accession>
<dbReference type="Proteomes" id="UP001597135">
    <property type="component" value="Unassembled WGS sequence"/>
</dbReference>
<dbReference type="GO" id="GO:0032259">
    <property type="term" value="P:methylation"/>
    <property type="evidence" value="ECO:0007669"/>
    <property type="project" value="UniProtKB-KW"/>
</dbReference>
<evidence type="ECO:0000256" key="4">
    <source>
        <dbReference type="ARBA" id="ARBA00022679"/>
    </source>
</evidence>
<comment type="similarity">
    <text evidence="6">Belongs to the methyltransferase superfamily. RsmI family.</text>
</comment>
<evidence type="ECO:0000259" key="8">
    <source>
        <dbReference type="Pfam" id="PF23016"/>
    </source>
</evidence>
<dbReference type="Gene3D" id="3.40.1010.10">
    <property type="entry name" value="Cobalt-precorrin-4 Transmethylase, Domain 1"/>
    <property type="match status" value="1"/>
</dbReference>
<comment type="function">
    <text evidence="6">Catalyzes the 2'-O-methylation of the ribose of cytidine 1402 (C1402) in 16S rRNA.</text>
</comment>
<dbReference type="SUPFAM" id="SSF53790">
    <property type="entry name" value="Tetrapyrrole methylase"/>
    <property type="match status" value="1"/>
</dbReference>
<keyword evidence="10" id="KW-1185">Reference proteome</keyword>
<evidence type="ECO:0000256" key="6">
    <source>
        <dbReference type="HAMAP-Rule" id="MF_01877"/>
    </source>
</evidence>
<name>A0ABW3ZNF2_9RHOB</name>
<dbReference type="CDD" id="cd11648">
    <property type="entry name" value="RsmI"/>
    <property type="match status" value="1"/>
</dbReference>
<dbReference type="RefSeq" id="WP_386806267.1">
    <property type="nucleotide sequence ID" value="NZ_JBHTMU010000063.1"/>
</dbReference>
<feature type="domain" description="RsmI HTH" evidence="8">
    <location>
        <begin position="241"/>
        <end position="283"/>
    </location>
</feature>
<keyword evidence="3 6" id="KW-0489">Methyltransferase</keyword>
<feature type="domain" description="Tetrapyrrole methylase" evidence="7">
    <location>
        <begin position="12"/>
        <end position="215"/>
    </location>
</feature>
<dbReference type="InterPro" id="IPR008189">
    <property type="entry name" value="rRNA_ssu_MeTfrase_I"/>
</dbReference>
<evidence type="ECO:0000256" key="5">
    <source>
        <dbReference type="ARBA" id="ARBA00022691"/>
    </source>
</evidence>
<dbReference type="InterPro" id="IPR053910">
    <property type="entry name" value="RsmI_HTH"/>
</dbReference>
<comment type="catalytic activity">
    <reaction evidence="6">
        <text>cytidine(1402) in 16S rRNA + S-adenosyl-L-methionine = 2'-O-methylcytidine(1402) in 16S rRNA + S-adenosyl-L-homocysteine + H(+)</text>
        <dbReference type="Rhea" id="RHEA:42924"/>
        <dbReference type="Rhea" id="RHEA-COMP:10285"/>
        <dbReference type="Rhea" id="RHEA-COMP:10286"/>
        <dbReference type="ChEBI" id="CHEBI:15378"/>
        <dbReference type="ChEBI" id="CHEBI:57856"/>
        <dbReference type="ChEBI" id="CHEBI:59789"/>
        <dbReference type="ChEBI" id="CHEBI:74495"/>
        <dbReference type="ChEBI" id="CHEBI:82748"/>
        <dbReference type="EC" id="2.1.1.198"/>
    </reaction>
</comment>
<dbReference type="InterPro" id="IPR014777">
    <property type="entry name" value="4pyrrole_Mease_sub1"/>
</dbReference>
<dbReference type="Pfam" id="PF00590">
    <property type="entry name" value="TP_methylase"/>
    <property type="match status" value="1"/>
</dbReference>
<dbReference type="InterPro" id="IPR000878">
    <property type="entry name" value="4pyrrol_Mease"/>
</dbReference>
<proteinExistence type="inferred from homology"/>
<gene>
    <name evidence="6 9" type="primary">rsmI</name>
    <name evidence="9" type="ORF">ACFQ4E_19845</name>
</gene>
<dbReference type="Pfam" id="PF23016">
    <property type="entry name" value="RsmI_C"/>
    <property type="match status" value="1"/>
</dbReference>
<evidence type="ECO:0000256" key="2">
    <source>
        <dbReference type="ARBA" id="ARBA00022552"/>
    </source>
</evidence>
<evidence type="ECO:0000313" key="9">
    <source>
        <dbReference type="EMBL" id="MFD1344691.1"/>
    </source>
</evidence>
<reference evidence="10" key="1">
    <citation type="journal article" date="2019" name="Int. J. Syst. Evol. Microbiol.">
        <title>The Global Catalogue of Microorganisms (GCM) 10K type strain sequencing project: providing services to taxonomists for standard genome sequencing and annotation.</title>
        <authorList>
            <consortium name="The Broad Institute Genomics Platform"/>
            <consortium name="The Broad Institute Genome Sequencing Center for Infectious Disease"/>
            <person name="Wu L."/>
            <person name="Ma J."/>
        </authorList>
    </citation>
    <scope>NUCLEOTIDE SEQUENCE [LARGE SCALE GENOMIC DNA]</scope>
    <source>
        <strain evidence="10">CCUG 62953</strain>
    </source>
</reference>
<comment type="subcellular location">
    <subcellularLocation>
        <location evidence="6">Cytoplasm</location>
    </subcellularLocation>
</comment>
<dbReference type="Gene3D" id="3.30.950.10">
    <property type="entry name" value="Methyltransferase, Cobalt-precorrin-4 Transmethylase, Domain 2"/>
    <property type="match status" value="1"/>
</dbReference>
<evidence type="ECO:0000256" key="3">
    <source>
        <dbReference type="ARBA" id="ARBA00022603"/>
    </source>
</evidence>
<evidence type="ECO:0000256" key="1">
    <source>
        <dbReference type="ARBA" id="ARBA00022490"/>
    </source>
</evidence>
<sequence>MNPPAGALAPGLHLVATPIGNASDITLRALDVLARADVLAAEDTRSLKRLLEIHGIALGDRPVLAYHDHNGARMRPRLLAEMAAGRSVAYASEAGTPMISDPGFDLARAAIAEDLPVTTAPGVSAVVTAVTLAGLPTDRFLFAGFLPNAAAARRRALEELAPVPATLVFYESPKRLGGMLADAVTALGPDRDAAVCRELTKRFEECRRGTLTELAGFYENASVKGEVVVLIDRGSLGTVSQIEIDQSLSEALQTMSVRDAADTVSRMLGLKRRPVYQRAMALQQDREDGQDEQD</sequence>
<dbReference type="HAMAP" id="MF_01877">
    <property type="entry name" value="16SrRNA_methyltr_I"/>
    <property type="match status" value="1"/>
</dbReference>
<evidence type="ECO:0000259" key="7">
    <source>
        <dbReference type="Pfam" id="PF00590"/>
    </source>
</evidence>
<evidence type="ECO:0000313" key="10">
    <source>
        <dbReference type="Proteomes" id="UP001597135"/>
    </source>
</evidence>
<dbReference type="PANTHER" id="PTHR46111">
    <property type="entry name" value="RIBOSOMAL RNA SMALL SUBUNIT METHYLTRANSFERASE I"/>
    <property type="match status" value="1"/>
</dbReference>
<comment type="caution">
    <text evidence="9">The sequence shown here is derived from an EMBL/GenBank/DDBJ whole genome shotgun (WGS) entry which is preliminary data.</text>
</comment>
<dbReference type="NCBIfam" id="TIGR00096">
    <property type="entry name" value="16S rRNA (cytidine(1402)-2'-O)-methyltransferase"/>
    <property type="match status" value="1"/>
</dbReference>
<keyword evidence="4 6" id="KW-0808">Transferase</keyword>
<keyword evidence="1 6" id="KW-0963">Cytoplasm</keyword>